<dbReference type="GO" id="GO:0009294">
    <property type="term" value="P:DNA-mediated transformation"/>
    <property type="evidence" value="ECO:0007669"/>
    <property type="project" value="InterPro"/>
</dbReference>
<dbReference type="SUPFAM" id="SSF102405">
    <property type="entry name" value="MCP/YpsA-like"/>
    <property type="match status" value="1"/>
</dbReference>
<evidence type="ECO:0000259" key="1">
    <source>
        <dbReference type="Pfam" id="PF02481"/>
    </source>
</evidence>
<keyword evidence="3" id="KW-1185">Reference proteome</keyword>
<proteinExistence type="predicted"/>
<dbReference type="Proteomes" id="UP000436047">
    <property type="component" value="Unassembled WGS sequence"/>
</dbReference>
<name>A0A6N7VVM6_9FIRM</name>
<dbReference type="RefSeq" id="WP_154463132.1">
    <property type="nucleotide sequence ID" value="NZ_JAXDZL010000131.1"/>
</dbReference>
<evidence type="ECO:0000313" key="2">
    <source>
        <dbReference type="EMBL" id="MSS87059.1"/>
    </source>
</evidence>
<reference evidence="2 3" key="1">
    <citation type="submission" date="2019-08" db="EMBL/GenBank/DDBJ databases">
        <title>In-depth cultivation of the pig gut microbiome towards novel bacterial diversity and tailored functional studies.</title>
        <authorList>
            <person name="Wylensek D."/>
            <person name="Hitch T.C.A."/>
            <person name="Clavel T."/>
        </authorList>
    </citation>
    <scope>NUCLEOTIDE SEQUENCE [LARGE SCALE GENOMIC DNA]</scope>
    <source>
        <strain evidence="2 3">WCA-389-WT-23B</strain>
    </source>
</reference>
<gene>
    <name evidence="2" type="ORF">FYJ45_01425</name>
</gene>
<dbReference type="InterPro" id="IPR057666">
    <property type="entry name" value="DrpA_SLOG"/>
</dbReference>
<comment type="caution">
    <text evidence="2">The sequence shown here is derived from an EMBL/GenBank/DDBJ whole genome shotgun (WGS) entry which is preliminary data.</text>
</comment>
<feature type="domain" description="Smf/DprA SLOG" evidence="1">
    <location>
        <begin position="13"/>
        <end position="90"/>
    </location>
</feature>
<evidence type="ECO:0000313" key="3">
    <source>
        <dbReference type="Proteomes" id="UP000436047"/>
    </source>
</evidence>
<sequence length="141" mass="15813">MLFTVFILGQTVCWFFPLRNGVMSGLSLATVIMEAGETSGALKQADFAFKQGRQIIIPENVLSIPKITWAQKYVKNGAAVVKSPMDVLKVLADNNIFKMKKKTETVQQTLADYLEETQKIMKKKLPDDEGTDWKQPMVIEG</sequence>
<protein>
    <recommendedName>
        <fullName evidence="1">Smf/DprA SLOG domain-containing protein</fullName>
    </recommendedName>
</protein>
<accession>A0A6N7VVM6</accession>
<dbReference type="AlphaFoldDB" id="A0A6N7VVM6"/>
<dbReference type="Gene3D" id="3.40.50.450">
    <property type="match status" value="1"/>
</dbReference>
<dbReference type="EMBL" id="VUMI01000002">
    <property type="protein sequence ID" value="MSS87059.1"/>
    <property type="molecule type" value="Genomic_DNA"/>
</dbReference>
<dbReference type="GeneID" id="86051745"/>
<dbReference type="Pfam" id="PF02481">
    <property type="entry name" value="DNA_processg_A"/>
    <property type="match status" value="1"/>
</dbReference>
<organism evidence="2 3">
    <name type="scientific">Eisenbergiella porci</name>
    <dbReference type="NCBI Taxonomy" id="2652274"/>
    <lineage>
        <taxon>Bacteria</taxon>
        <taxon>Bacillati</taxon>
        <taxon>Bacillota</taxon>
        <taxon>Clostridia</taxon>
        <taxon>Lachnospirales</taxon>
        <taxon>Lachnospiraceae</taxon>
        <taxon>Eisenbergiella</taxon>
    </lineage>
</organism>